<reference evidence="2 3" key="1">
    <citation type="submission" date="2023-10" db="EMBL/GenBank/DDBJ databases">
        <title>Comparative genomics analysis reveals potential genetic determinants of host preference in Cryptosporidium xiaoi.</title>
        <authorList>
            <person name="Xiao L."/>
            <person name="Li J."/>
        </authorList>
    </citation>
    <scope>NUCLEOTIDE SEQUENCE [LARGE SCALE GENOMIC DNA]</scope>
    <source>
        <strain evidence="2 3">52996</strain>
    </source>
</reference>
<keyword evidence="1" id="KW-0732">Signal</keyword>
<evidence type="ECO:0000313" key="2">
    <source>
        <dbReference type="EMBL" id="KAK6589392.1"/>
    </source>
</evidence>
<gene>
    <name evidence="2" type="ORF">RS030_203241</name>
</gene>
<dbReference type="EMBL" id="JAWDEY010000012">
    <property type="protein sequence ID" value="KAK6589392.1"/>
    <property type="molecule type" value="Genomic_DNA"/>
</dbReference>
<keyword evidence="3" id="KW-1185">Reference proteome</keyword>
<proteinExistence type="predicted"/>
<name>A0AAV9XZP5_9CRYT</name>
<accession>A0AAV9XZP5</accession>
<sequence>MRIFILLVFNITINFIYSQVPGAVYEKISSVESYHSQNGTPYGCDIKNGKSTPAYYETIWAGISVPPIITACQYVQPITLTVGNLNHTNPVVVEFSCNSKYINGDSQIMTQYGVLKVSNSMIILPICEAFVNILNDIKPTLVQTYTYTNLTYYITNDMIESILHHFSVLQYGINDEKEYEWLSNHIYSENWYNITSDLNLPSLISPTITIPLQYKIFLPDDLLPGKFVIGSNGDHYYIDGFNVTILDITNNTSNSELWVPKNGLGGFLPTLTPVYQMKVVPYINNVTTFFNDAAITWGYTNYPFTVTPVRIIPPTRFPESNNNSQICSSNFDFYYPTRPYSISGEEIINNTDSLKDLRLLLPNKTNLIYQRNTIQSSNFFNKYAMMNDPKKDGILDSTAVPFEIINDNFIGGCYFNGTYPLVPSIENKGVTDVGRCSSEQLNTSTLFKTPFYPPPLKFEGYFHPEVDQPGVYTNIYQTVSYVQVGSPTIMSDSNKKIVGKYPGMSIMNQLFYGILLQGPRIIWQSPYFFNPNNPLNPKGSFYAISPQYIEKMFGSYNIPGGGSSCRGGRMIPLPTEMSDVNISWQCYTSKTPVSLLYATTTLKDHAFNVCMYAGTSSDLVNCNSDSSIPSTLNTATYTDNTWQVKIQSKDYKSSSPLLFIQNNTSPLTFYGYSSTGWWIETLTYPNNYPQWFLKIQTCSYLPEIPIIPTDIPQVFNIYSVTGHWDHIKNSHHFGLIPFLNKTTSFSIEVQLNETDYFSSNNEIIKFTSYLICDGFHSFELETYPSSVKAQDLLPPEKLTVSALIKPYILHAEENINCFVVFYVIPNSEKNSITPGTYGSLANQIPAAPRKGIGEYIYYVSADMPPLMDEIKLLIPNPGKTSISDTIFIQNNKILFPTPEQSSVFPSIGIIASSDPILKQTSKIIILGDQLQLFQQSIRLPSVVSEWYVFLKATTPSNSGCLIPCDSSLKNHYVTPYCSFDGKTPICPYEKVEMASYDSQQEIEDLIAVATHPLSYLSLTDVLQVGVSLFSQPSSNSIIWKDYFDLLFEMLIEQPKTPSAADFSASKIMVFSILNMILNEAYNNPKLEIDTIRPFNTILNNTLNAECSNSPGFKYLLLDTIDLLIATNGWDFFTSNPEYLNLIGLLLQSIGNRISFFDSVGYEFKWNGLKSKIEFHTKIFTNYDLKNGLNIGDLYIPQLMSSNQIQYKLVESIYMLNNPKYFDQMLADSYWVPSCPNNTMAISVIKYPNNIIKNALNKSLSLESHVVIPIISTTFYSCSIDYNLINIPSPVVFSIDIQLDVAVNITSLRCGVKINNKWDNSYCTTYHTYNSSNPRKSSIQCQCKAIAEYGLIGTVTPLNKFQTDTTTWPGFNGDFEGIIPNISEIKPIFKGVDSGFVFVQGESTKVKDEYGNLEDSQIGRYSVNYKRKNNLTMETYGLLQQESSNKEYSNLDFDFLYSWEPLSSNSTSNVTIEKYND</sequence>
<evidence type="ECO:0000256" key="1">
    <source>
        <dbReference type="SAM" id="SignalP"/>
    </source>
</evidence>
<dbReference type="Proteomes" id="UP001311799">
    <property type="component" value="Unassembled WGS sequence"/>
</dbReference>
<evidence type="ECO:0000313" key="3">
    <source>
        <dbReference type="Proteomes" id="UP001311799"/>
    </source>
</evidence>
<protein>
    <submittedName>
        <fullName evidence="2">Large secreted</fullName>
    </submittedName>
</protein>
<feature type="signal peptide" evidence="1">
    <location>
        <begin position="1"/>
        <end position="18"/>
    </location>
</feature>
<organism evidence="2 3">
    <name type="scientific">Cryptosporidium xiaoi</name>
    <dbReference type="NCBI Taxonomy" id="659607"/>
    <lineage>
        <taxon>Eukaryota</taxon>
        <taxon>Sar</taxon>
        <taxon>Alveolata</taxon>
        <taxon>Apicomplexa</taxon>
        <taxon>Conoidasida</taxon>
        <taxon>Coccidia</taxon>
        <taxon>Eucoccidiorida</taxon>
        <taxon>Eimeriorina</taxon>
        <taxon>Cryptosporidiidae</taxon>
        <taxon>Cryptosporidium</taxon>
    </lineage>
</organism>
<feature type="chain" id="PRO_5043451958" evidence="1">
    <location>
        <begin position="19"/>
        <end position="1476"/>
    </location>
</feature>
<comment type="caution">
    <text evidence="2">The sequence shown here is derived from an EMBL/GenBank/DDBJ whole genome shotgun (WGS) entry which is preliminary data.</text>
</comment>